<keyword evidence="5" id="KW-0238">DNA-binding</keyword>
<keyword evidence="13" id="KW-1185">Reference proteome</keyword>
<dbReference type="PROSITE" id="PS50112">
    <property type="entry name" value="PAS"/>
    <property type="match status" value="1"/>
</dbReference>
<dbReference type="SUPFAM" id="SSF55785">
    <property type="entry name" value="PYP-like sensor domain (PAS domain)"/>
    <property type="match status" value="1"/>
</dbReference>
<dbReference type="InterPro" id="IPR002078">
    <property type="entry name" value="Sigma_54_int"/>
</dbReference>
<dbReference type="InterPro" id="IPR000014">
    <property type="entry name" value="PAS"/>
</dbReference>
<sequence length="533" mass="59841">MGETICFAVKTKDRVGMALDILKILYRHGINLKAMEVAPGLAFLKIEKAEGLSFDFLKEQLLQEKDVLEVERIKMMPQEKKEREIKAVLDATVEGIIAIDKNGIITAFNPAAEKILRIKAKEAIGRPVAEILAPDIPMLRTLQTGESYDNVEIVLNNQKTKSHYITSGRPILDQDGNPVGVVASLQDIENVMELVYSFAQPAMITFEEILGESEKMRRVKEIAKIAAKGNSTVLIRGESGTGKELFARSIHMASPRKNKPFVAVNCAAIPDTLLESELFGYEEGAFTGAKKGGKQGLFKYADKGTLFLDEIGELSTYLQVKLLRVLQEGKIRLVGGNEEIPVDVRIIAATNRNLEKLMKEGQFREDLYYRLNVIPIFIPPLRERKEDIPILARHLIKKLSQKVGKRINDISSEAMKKLMEYDWPGNVRELSNVIERAINLCDEEVIGVEHLVLKEEELSDSLYVRKPCGKTPCKNLKEVVEEAEKRAILDALSKSKSIREAAKLLGVTHATVLNKMRSYGIKKETRWSEEMVK</sequence>
<evidence type="ECO:0000256" key="7">
    <source>
        <dbReference type="ARBA" id="ARBA00023163"/>
    </source>
</evidence>
<keyword evidence="6" id="KW-0010">Activator</keyword>
<gene>
    <name evidence="12" type="ORF">AN618_00930</name>
</gene>
<dbReference type="AlphaFoldDB" id="A0A140LDY0"/>
<feature type="domain" description="ACT" evidence="11">
    <location>
        <begin position="6"/>
        <end position="75"/>
    </location>
</feature>
<dbReference type="OrthoDB" id="9803970at2"/>
<dbReference type="InterPro" id="IPR058031">
    <property type="entry name" value="AAA_lid_NorR"/>
</dbReference>
<dbReference type="InterPro" id="IPR002912">
    <property type="entry name" value="ACT_dom"/>
</dbReference>
<dbReference type="FunFam" id="3.40.50.300:FF:000006">
    <property type="entry name" value="DNA-binding transcriptional regulator NtrC"/>
    <property type="match status" value="1"/>
</dbReference>
<dbReference type="InterPro" id="IPR003593">
    <property type="entry name" value="AAA+_ATPase"/>
</dbReference>
<proteinExistence type="predicted"/>
<dbReference type="Gene3D" id="3.30.70.260">
    <property type="match status" value="1"/>
</dbReference>
<dbReference type="PANTHER" id="PTHR32071:SF57">
    <property type="entry name" value="C4-DICARBOXYLATE TRANSPORT TRANSCRIPTIONAL REGULATORY PROTEIN DCTD"/>
    <property type="match status" value="1"/>
</dbReference>
<dbReference type="CDD" id="cd00009">
    <property type="entry name" value="AAA"/>
    <property type="match status" value="1"/>
</dbReference>
<evidence type="ECO:0000256" key="1">
    <source>
        <dbReference type="ARBA" id="ARBA00022741"/>
    </source>
</evidence>
<keyword evidence="7" id="KW-0804">Transcription</keyword>
<reference evidence="12 13" key="1">
    <citation type="submission" date="2015-12" db="EMBL/GenBank/DDBJ databases">
        <title>Draft genome sequnece of Fervidicola ferrireducens strain Y170.</title>
        <authorList>
            <person name="Patel B.K."/>
        </authorList>
    </citation>
    <scope>NUCLEOTIDE SEQUENCE [LARGE SCALE GENOMIC DNA]</scope>
    <source>
        <strain evidence="12 13">Y170</strain>
    </source>
</reference>
<evidence type="ECO:0000256" key="2">
    <source>
        <dbReference type="ARBA" id="ARBA00022797"/>
    </source>
</evidence>
<evidence type="ECO:0000313" key="12">
    <source>
        <dbReference type="EMBL" id="KXG78755.1"/>
    </source>
</evidence>
<dbReference type="Gene3D" id="1.10.10.60">
    <property type="entry name" value="Homeodomain-like"/>
    <property type="match status" value="1"/>
</dbReference>
<dbReference type="SMART" id="SM00382">
    <property type="entry name" value="AAA"/>
    <property type="match status" value="1"/>
</dbReference>
<dbReference type="InterPro" id="IPR009057">
    <property type="entry name" value="Homeodomain-like_sf"/>
</dbReference>
<dbReference type="SMART" id="SM00091">
    <property type="entry name" value="PAS"/>
    <property type="match status" value="1"/>
</dbReference>
<dbReference type="Pfam" id="PF25601">
    <property type="entry name" value="AAA_lid_14"/>
    <property type="match status" value="1"/>
</dbReference>
<dbReference type="GO" id="GO:0003677">
    <property type="term" value="F:DNA binding"/>
    <property type="evidence" value="ECO:0007669"/>
    <property type="project" value="UniProtKB-KW"/>
</dbReference>
<evidence type="ECO:0000256" key="8">
    <source>
        <dbReference type="ARBA" id="ARBA00029500"/>
    </source>
</evidence>
<dbReference type="PANTHER" id="PTHR32071">
    <property type="entry name" value="TRANSCRIPTIONAL REGULATORY PROTEIN"/>
    <property type="match status" value="1"/>
</dbReference>
<dbReference type="Gene3D" id="3.30.450.20">
    <property type="entry name" value="PAS domain"/>
    <property type="match status" value="1"/>
</dbReference>
<keyword evidence="2" id="KW-0058">Aromatic hydrocarbons catabolism</keyword>
<dbReference type="Pfam" id="PF00158">
    <property type="entry name" value="Sigma54_activat"/>
    <property type="match status" value="1"/>
</dbReference>
<dbReference type="CDD" id="cd00130">
    <property type="entry name" value="PAS"/>
    <property type="match status" value="1"/>
</dbReference>
<evidence type="ECO:0000259" key="9">
    <source>
        <dbReference type="PROSITE" id="PS50045"/>
    </source>
</evidence>
<dbReference type="InterPro" id="IPR025662">
    <property type="entry name" value="Sigma_54_int_dom_ATP-bd_1"/>
</dbReference>
<evidence type="ECO:0000259" key="11">
    <source>
        <dbReference type="PROSITE" id="PS51671"/>
    </source>
</evidence>
<keyword evidence="1" id="KW-0547">Nucleotide-binding</keyword>
<dbReference type="InterPro" id="IPR025943">
    <property type="entry name" value="Sigma_54_int_dom_ATP-bd_2"/>
</dbReference>
<dbReference type="GO" id="GO:0005524">
    <property type="term" value="F:ATP binding"/>
    <property type="evidence" value="ECO:0007669"/>
    <property type="project" value="UniProtKB-KW"/>
</dbReference>
<evidence type="ECO:0000256" key="4">
    <source>
        <dbReference type="ARBA" id="ARBA00023015"/>
    </source>
</evidence>
<feature type="domain" description="Sigma-54 factor interaction" evidence="9">
    <location>
        <begin position="209"/>
        <end position="439"/>
    </location>
</feature>
<dbReference type="STRING" id="520764.AN618_00930"/>
<dbReference type="EMBL" id="LOED01000001">
    <property type="protein sequence ID" value="KXG78755.1"/>
    <property type="molecule type" value="Genomic_DNA"/>
</dbReference>
<dbReference type="InterPro" id="IPR025944">
    <property type="entry name" value="Sigma_54_int_dom_CS"/>
</dbReference>
<organism evidence="12 13">
    <name type="scientific">Fervidicola ferrireducens</name>
    <dbReference type="NCBI Taxonomy" id="520764"/>
    <lineage>
        <taxon>Bacteria</taxon>
        <taxon>Bacillati</taxon>
        <taxon>Bacillota</taxon>
        <taxon>Clostridia</taxon>
        <taxon>Thermosediminibacterales</taxon>
        <taxon>Thermosediminibacteraceae</taxon>
        <taxon>Fervidicola</taxon>
    </lineage>
</organism>
<dbReference type="Gene3D" id="1.10.8.60">
    <property type="match status" value="1"/>
</dbReference>
<dbReference type="InterPro" id="IPR045865">
    <property type="entry name" value="ACT-like_dom_sf"/>
</dbReference>
<evidence type="ECO:0000259" key="10">
    <source>
        <dbReference type="PROSITE" id="PS50112"/>
    </source>
</evidence>
<dbReference type="PROSITE" id="PS00675">
    <property type="entry name" value="SIGMA54_INTERACT_1"/>
    <property type="match status" value="1"/>
</dbReference>
<keyword evidence="4" id="KW-0805">Transcription regulation</keyword>
<dbReference type="GO" id="GO:0016491">
    <property type="term" value="F:oxidoreductase activity"/>
    <property type="evidence" value="ECO:0007669"/>
    <property type="project" value="UniProtKB-KW"/>
</dbReference>
<feature type="domain" description="PAS" evidence="10">
    <location>
        <begin position="81"/>
        <end position="135"/>
    </location>
</feature>
<dbReference type="PATRIC" id="fig|520764.3.peg.99"/>
<dbReference type="PROSITE" id="PS00676">
    <property type="entry name" value="SIGMA54_INTERACT_2"/>
    <property type="match status" value="1"/>
</dbReference>
<dbReference type="Gene3D" id="3.40.50.300">
    <property type="entry name" value="P-loop containing nucleotide triphosphate hydrolases"/>
    <property type="match status" value="1"/>
</dbReference>
<dbReference type="InterPro" id="IPR035965">
    <property type="entry name" value="PAS-like_dom_sf"/>
</dbReference>
<dbReference type="RefSeq" id="WP_066350721.1">
    <property type="nucleotide sequence ID" value="NZ_LOED01000001.1"/>
</dbReference>
<dbReference type="Proteomes" id="UP000070427">
    <property type="component" value="Unassembled WGS sequence"/>
</dbReference>
<dbReference type="Pfam" id="PF00989">
    <property type="entry name" value="PAS"/>
    <property type="match status" value="1"/>
</dbReference>
<evidence type="ECO:0000256" key="3">
    <source>
        <dbReference type="ARBA" id="ARBA00022840"/>
    </source>
</evidence>
<keyword evidence="3" id="KW-0067">ATP-binding</keyword>
<dbReference type="SUPFAM" id="SSF52540">
    <property type="entry name" value="P-loop containing nucleoside triphosphate hydrolases"/>
    <property type="match status" value="1"/>
</dbReference>
<evidence type="ECO:0000256" key="6">
    <source>
        <dbReference type="ARBA" id="ARBA00023159"/>
    </source>
</evidence>
<dbReference type="GO" id="GO:0006355">
    <property type="term" value="P:regulation of DNA-templated transcription"/>
    <property type="evidence" value="ECO:0007669"/>
    <property type="project" value="InterPro"/>
</dbReference>
<evidence type="ECO:0000256" key="5">
    <source>
        <dbReference type="ARBA" id="ARBA00023125"/>
    </source>
</evidence>
<dbReference type="InParanoid" id="A0A140LDY0"/>
<dbReference type="SUPFAM" id="SSF46689">
    <property type="entry name" value="Homeodomain-like"/>
    <property type="match status" value="1"/>
</dbReference>
<protein>
    <recommendedName>
        <fullName evidence="8">HTH-type transcriptional regulatory protein TyrR</fullName>
    </recommendedName>
</protein>
<dbReference type="PROSITE" id="PS00688">
    <property type="entry name" value="SIGMA54_INTERACT_3"/>
    <property type="match status" value="1"/>
</dbReference>
<dbReference type="PROSITE" id="PS50045">
    <property type="entry name" value="SIGMA54_INTERACT_4"/>
    <property type="match status" value="1"/>
</dbReference>
<dbReference type="SUPFAM" id="SSF55021">
    <property type="entry name" value="ACT-like"/>
    <property type="match status" value="1"/>
</dbReference>
<evidence type="ECO:0000313" key="13">
    <source>
        <dbReference type="Proteomes" id="UP000070427"/>
    </source>
</evidence>
<name>A0A140LDY0_9FIRM</name>
<dbReference type="InterPro" id="IPR030828">
    <property type="entry name" value="HTH_TyrR"/>
</dbReference>
<comment type="caution">
    <text evidence="12">The sequence shown here is derived from an EMBL/GenBank/DDBJ whole genome shotgun (WGS) entry which is preliminary data.</text>
</comment>
<dbReference type="Pfam" id="PF18024">
    <property type="entry name" value="HTH_50"/>
    <property type="match status" value="1"/>
</dbReference>
<dbReference type="InterPro" id="IPR027417">
    <property type="entry name" value="P-loop_NTPase"/>
</dbReference>
<dbReference type="PROSITE" id="PS51671">
    <property type="entry name" value="ACT"/>
    <property type="match status" value="1"/>
</dbReference>
<accession>A0A140LDY0</accession>
<keyword evidence="12" id="KW-0560">Oxidoreductase</keyword>
<dbReference type="InterPro" id="IPR013767">
    <property type="entry name" value="PAS_fold"/>
</dbReference>
<dbReference type="NCBIfam" id="TIGR00229">
    <property type="entry name" value="sensory_box"/>
    <property type="match status" value="1"/>
</dbReference>